<organism evidence="1 2">
    <name type="scientific">Plectosphaerella plurivora</name>
    <dbReference type="NCBI Taxonomy" id="936078"/>
    <lineage>
        <taxon>Eukaryota</taxon>
        <taxon>Fungi</taxon>
        <taxon>Dikarya</taxon>
        <taxon>Ascomycota</taxon>
        <taxon>Pezizomycotina</taxon>
        <taxon>Sordariomycetes</taxon>
        <taxon>Hypocreomycetidae</taxon>
        <taxon>Glomerellales</taxon>
        <taxon>Plectosphaerellaceae</taxon>
        <taxon>Plectosphaerella</taxon>
    </lineage>
</organism>
<protein>
    <submittedName>
        <fullName evidence="1">Uncharacterized protein</fullName>
    </submittedName>
</protein>
<dbReference type="AlphaFoldDB" id="A0A9P8V6L2"/>
<evidence type="ECO:0000313" key="2">
    <source>
        <dbReference type="Proteomes" id="UP000770015"/>
    </source>
</evidence>
<accession>A0A9P8V6L2</accession>
<gene>
    <name evidence="1" type="ORF">F5X68DRAFT_234967</name>
</gene>
<sequence length="57" mass="6156">MTILRGVILIPSVIGHIPGFSSTIVPPELTSSFKPEANLGLVLFLFLFDLETNPVTC</sequence>
<evidence type="ECO:0000313" key="1">
    <source>
        <dbReference type="EMBL" id="KAH6677892.1"/>
    </source>
</evidence>
<name>A0A9P8V6L2_9PEZI</name>
<reference evidence="1" key="1">
    <citation type="journal article" date="2021" name="Nat. Commun.">
        <title>Genetic determinants of endophytism in the Arabidopsis root mycobiome.</title>
        <authorList>
            <person name="Mesny F."/>
            <person name="Miyauchi S."/>
            <person name="Thiergart T."/>
            <person name="Pickel B."/>
            <person name="Atanasova L."/>
            <person name="Karlsson M."/>
            <person name="Huettel B."/>
            <person name="Barry K.W."/>
            <person name="Haridas S."/>
            <person name="Chen C."/>
            <person name="Bauer D."/>
            <person name="Andreopoulos W."/>
            <person name="Pangilinan J."/>
            <person name="LaButti K."/>
            <person name="Riley R."/>
            <person name="Lipzen A."/>
            <person name="Clum A."/>
            <person name="Drula E."/>
            <person name="Henrissat B."/>
            <person name="Kohler A."/>
            <person name="Grigoriev I.V."/>
            <person name="Martin F.M."/>
            <person name="Hacquard S."/>
        </authorList>
    </citation>
    <scope>NUCLEOTIDE SEQUENCE</scope>
    <source>
        <strain evidence="1">MPI-SDFR-AT-0117</strain>
    </source>
</reference>
<proteinExistence type="predicted"/>
<dbReference type="EMBL" id="JAGSXJ010000022">
    <property type="protein sequence ID" value="KAH6677892.1"/>
    <property type="molecule type" value="Genomic_DNA"/>
</dbReference>
<keyword evidence="2" id="KW-1185">Reference proteome</keyword>
<comment type="caution">
    <text evidence="1">The sequence shown here is derived from an EMBL/GenBank/DDBJ whole genome shotgun (WGS) entry which is preliminary data.</text>
</comment>
<dbReference type="OrthoDB" id="2687058at2759"/>
<dbReference type="Proteomes" id="UP000770015">
    <property type="component" value="Unassembled WGS sequence"/>
</dbReference>